<comment type="caution">
    <text evidence="2">The sequence shown here is derived from an EMBL/GenBank/DDBJ whole genome shotgun (WGS) entry which is preliminary data.</text>
</comment>
<accession>A0A3A8EZE1</accession>
<dbReference type="OrthoDB" id="6713081at2"/>
<protein>
    <recommendedName>
        <fullName evidence="4">DUF2845 domain-containing protein</fullName>
    </recommendedName>
</protein>
<keyword evidence="3" id="KW-1185">Reference proteome</keyword>
<proteinExistence type="predicted"/>
<keyword evidence="1" id="KW-0732">Signal</keyword>
<feature type="chain" id="PRO_5017422960" description="DUF2845 domain-containing protein" evidence="1">
    <location>
        <begin position="20"/>
        <end position="99"/>
    </location>
</feature>
<evidence type="ECO:0008006" key="4">
    <source>
        <dbReference type="Google" id="ProtNLM"/>
    </source>
</evidence>
<name>A0A3A8EZE1_9GAMM</name>
<dbReference type="RefSeq" id="WP_120382928.1">
    <property type="nucleotide sequence ID" value="NZ_RAXT01000003.1"/>
</dbReference>
<evidence type="ECO:0000313" key="2">
    <source>
        <dbReference type="EMBL" id="RKG40137.1"/>
    </source>
</evidence>
<dbReference type="AlphaFoldDB" id="A0A3A8EZE1"/>
<sequence length="99" mass="11068">MQRIFALSLSLFISSFAIAGTSTSAVRTASGQMVNIGDTASEMMLRINQSPVSMNSYEMKEGDLTVTASNYTYDIDNILYTFTVINNQVRKIEWVRKDP</sequence>
<organism evidence="2 3">
    <name type="scientific">Acinetobacter rongchengensis</name>
    <dbReference type="NCBI Taxonomy" id="2419601"/>
    <lineage>
        <taxon>Bacteria</taxon>
        <taxon>Pseudomonadati</taxon>
        <taxon>Pseudomonadota</taxon>
        <taxon>Gammaproteobacteria</taxon>
        <taxon>Moraxellales</taxon>
        <taxon>Moraxellaceae</taxon>
        <taxon>Acinetobacter</taxon>
    </lineage>
</organism>
<evidence type="ECO:0000256" key="1">
    <source>
        <dbReference type="SAM" id="SignalP"/>
    </source>
</evidence>
<evidence type="ECO:0000313" key="3">
    <source>
        <dbReference type="Proteomes" id="UP000280405"/>
    </source>
</evidence>
<reference evidence="2 3" key="1">
    <citation type="submission" date="2018-09" db="EMBL/GenBank/DDBJ databases">
        <title>The draft genome of Acinetobacter spp. strains.</title>
        <authorList>
            <person name="Qin J."/>
            <person name="Feng Y."/>
            <person name="Zong Z."/>
        </authorList>
    </citation>
    <scope>NUCLEOTIDE SEQUENCE [LARGE SCALE GENOMIC DNA]</scope>
    <source>
        <strain evidence="2 3">WCHAc060115</strain>
    </source>
</reference>
<dbReference type="Proteomes" id="UP000280405">
    <property type="component" value="Unassembled WGS sequence"/>
</dbReference>
<feature type="signal peptide" evidence="1">
    <location>
        <begin position="1"/>
        <end position="19"/>
    </location>
</feature>
<gene>
    <name evidence="2" type="ORF">D7V20_03435</name>
</gene>
<dbReference type="EMBL" id="RAXT01000003">
    <property type="protein sequence ID" value="RKG40137.1"/>
    <property type="molecule type" value="Genomic_DNA"/>
</dbReference>